<dbReference type="EMBL" id="PKSG01001062">
    <property type="protein sequence ID" value="POR31267.1"/>
    <property type="molecule type" value="Genomic_DNA"/>
</dbReference>
<keyword evidence="2" id="KW-1185">Reference proteome</keyword>
<sequence length="557" mass="62420">MADLERDDGHGGLRPNCGICGSSMEIAERFVLLLGNADSTAFSRRIGPNIFPDYGQRPRGKSSIFLCRNRAVASVLSQLRPRLLDDYLDHLWVVAAWRTPWRHAPPFRLEETAVIPDFSIFDGLGISRMRLLPPEVLQIVHGHSSTSLVWRYSAVSELTQRLPAALSDQLLSIPLCMVLAWNRGGQPVTTETVHRLPIIRLTIDSWGIKQVERLSERPGFKRWRTDSLVFVVLDQSHFEGVTAHFKFGLLRLSLPKTCHGLETWDTPTPPDMERCFFYPANITSSTQFRTIDLSQTTGITFFFCRGEIYAVHAHTRVAPCAQSTYQRLSRRRQRSVVWVYVPISKKDPIAALGTRSSGSTCLLFRMKLGGDVPVGLVSSEQAKDLLLSKPPPGTIIYNTLELQRVSVLGAYTTERDDGSPISPFAHPFIGDAPFPNACFSLAPLKGVSRVGVFNNRQTGFCMGILLEYDNGAQRSLGQCRLDVDPVEYYAKPARICFRRQSYVGPRRTSVSLRATIVESTGRCGHSNDEQGWTCFAMRGELEFWFSAEETMLTAIDK</sequence>
<name>A0A2S4KM42_9HYPO</name>
<reference evidence="1 2" key="1">
    <citation type="submission" date="2018-01" db="EMBL/GenBank/DDBJ databases">
        <title>Harnessing the power of phylogenomics to disentangle the directionality and signatures of interkingdom host jumping in the parasitic fungal genus Tolypocladium.</title>
        <authorList>
            <person name="Quandt C.A."/>
            <person name="Patterson W."/>
            <person name="Spatafora J.W."/>
        </authorList>
    </citation>
    <scope>NUCLEOTIDE SEQUENCE [LARGE SCALE GENOMIC DNA]</scope>
    <source>
        <strain evidence="1 2">NRBC 100945</strain>
    </source>
</reference>
<protein>
    <submittedName>
        <fullName evidence="1">Uncharacterized protein</fullName>
    </submittedName>
</protein>
<accession>A0A2S4KM42</accession>
<evidence type="ECO:0000313" key="2">
    <source>
        <dbReference type="Proteomes" id="UP000237481"/>
    </source>
</evidence>
<dbReference type="Proteomes" id="UP000237481">
    <property type="component" value="Unassembled WGS sequence"/>
</dbReference>
<gene>
    <name evidence="1" type="ORF">TPAR_08516</name>
</gene>
<evidence type="ECO:0000313" key="1">
    <source>
        <dbReference type="EMBL" id="POR31267.1"/>
    </source>
</evidence>
<dbReference type="OrthoDB" id="4763081at2759"/>
<proteinExistence type="predicted"/>
<dbReference type="STRING" id="94208.A0A2S4KM42"/>
<dbReference type="AlphaFoldDB" id="A0A2S4KM42"/>
<comment type="caution">
    <text evidence="1">The sequence shown here is derived from an EMBL/GenBank/DDBJ whole genome shotgun (WGS) entry which is preliminary data.</text>
</comment>
<organism evidence="1 2">
    <name type="scientific">Tolypocladium paradoxum</name>
    <dbReference type="NCBI Taxonomy" id="94208"/>
    <lineage>
        <taxon>Eukaryota</taxon>
        <taxon>Fungi</taxon>
        <taxon>Dikarya</taxon>
        <taxon>Ascomycota</taxon>
        <taxon>Pezizomycotina</taxon>
        <taxon>Sordariomycetes</taxon>
        <taxon>Hypocreomycetidae</taxon>
        <taxon>Hypocreales</taxon>
        <taxon>Ophiocordycipitaceae</taxon>
        <taxon>Tolypocladium</taxon>
    </lineage>
</organism>